<feature type="transmembrane region" description="Helical" evidence="7">
    <location>
        <begin position="62"/>
        <end position="81"/>
    </location>
</feature>
<feature type="transmembrane region" description="Helical" evidence="7">
    <location>
        <begin position="240"/>
        <end position="258"/>
    </location>
</feature>
<evidence type="ECO:0000256" key="1">
    <source>
        <dbReference type="ARBA" id="ARBA00004141"/>
    </source>
</evidence>
<evidence type="ECO:0000256" key="5">
    <source>
        <dbReference type="ARBA" id="ARBA00023136"/>
    </source>
</evidence>
<dbReference type="PANTHER" id="PTHR30477:SF13">
    <property type="entry name" value="IRON TRANSPORT SYSTEM MEMBRANE PROTEIN HI_0360-RELATED"/>
    <property type="match status" value="1"/>
</dbReference>
<accession>A0ABT9XKZ6</accession>
<keyword evidence="4 7" id="KW-1133">Transmembrane helix</keyword>
<sequence length="281" mass="29278">MFQYEFMQNALLAGSAIACMCGVVGVFVIARKVGLLAHVFSDIGFSGGAFAVYMGWNPLTGLLLFTTLASLAIGGLGAKVYRRDTAISVVLSISLGLGLLFLSLSTKLATAMFSLLFGSIVGVSSTQVWLLLGLSAAVLLLVVAGCRVLAFDSFDPAGAEAAGLPTKAISVVFILLMSVAVGEAMQVVGALLVFTLMTIPAAIARNVTRSIAGMMVCSAVVSVLGVWFGLTLSFYTNIPVSFYIAATEGVLYFASLALQGVRQRIQFRATTSSIPERSSAS</sequence>
<feature type="transmembrane region" description="Helical" evidence="7">
    <location>
        <begin position="162"/>
        <end position="181"/>
    </location>
</feature>
<dbReference type="EMBL" id="JAUSTP010000023">
    <property type="protein sequence ID" value="MDQ0190714.1"/>
    <property type="molecule type" value="Genomic_DNA"/>
</dbReference>
<organism evidence="8 9">
    <name type="scientific">Alicyclobacillus cycloheptanicus</name>
    <dbReference type="NCBI Taxonomy" id="1457"/>
    <lineage>
        <taxon>Bacteria</taxon>
        <taxon>Bacillati</taxon>
        <taxon>Bacillota</taxon>
        <taxon>Bacilli</taxon>
        <taxon>Bacillales</taxon>
        <taxon>Alicyclobacillaceae</taxon>
        <taxon>Alicyclobacillus</taxon>
    </lineage>
</organism>
<keyword evidence="6" id="KW-0813">Transport</keyword>
<comment type="similarity">
    <text evidence="2 6">Belongs to the ABC-3 integral membrane protein family.</text>
</comment>
<evidence type="ECO:0000256" key="7">
    <source>
        <dbReference type="SAM" id="Phobius"/>
    </source>
</evidence>
<feature type="transmembrane region" description="Helical" evidence="7">
    <location>
        <begin position="6"/>
        <end position="28"/>
    </location>
</feature>
<evidence type="ECO:0000256" key="6">
    <source>
        <dbReference type="RuleBase" id="RU003943"/>
    </source>
</evidence>
<evidence type="ECO:0000256" key="2">
    <source>
        <dbReference type="ARBA" id="ARBA00008034"/>
    </source>
</evidence>
<evidence type="ECO:0000313" key="8">
    <source>
        <dbReference type="EMBL" id="MDQ0190714.1"/>
    </source>
</evidence>
<feature type="transmembrane region" description="Helical" evidence="7">
    <location>
        <begin position="211"/>
        <end position="234"/>
    </location>
</feature>
<protein>
    <submittedName>
        <fullName evidence="8">Zinc/manganese transport system permease protein</fullName>
    </submittedName>
</protein>
<dbReference type="RefSeq" id="WP_274454510.1">
    <property type="nucleotide sequence ID" value="NZ_CP067097.1"/>
</dbReference>
<evidence type="ECO:0000256" key="4">
    <source>
        <dbReference type="ARBA" id="ARBA00022989"/>
    </source>
</evidence>
<proteinExistence type="inferred from homology"/>
<dbReference type="PANTHER" id="PTHR30477">
    <property type="entry name" value="ABC-TRANSPORTER METAL-BINDING PROTEIN"/>
    <property type="match status" value="1"/>
</dbReference>
<keyword evidence="3 6" id="KW-0812">Transmembrane</keyword>
<feature type="transmembrane region" description="Helical" evidence="7">
    <location>
        <begin position="93"/>
        <end position="117"/>
    </location>
</feature>
<comment type="caution">
    <text evidence="8">The sequence shown here is derived from an EMBL/GenBank/DDBJ whole genome shotgun (WGS) entry which is preliminary data.</text>
</comment>
<dbReference type="InterPro" id="IPR037294">
    <property type="entry name" value="ABC_BtuC-like"/>
</dbReference>
<evidence type="ECO:0000256" key="3">
    <source>
        <dbReference type="ARBA" id="ARBA00022692"/>
    </source>
</evidence>
<feature type="transmembrane region" description="Helical" evidence="7">
    <location>
        <begin position="35"/>
        <end position="56"/>
    </location>
</feature>
<evidence type="ECO:0000313" key="9">
    <source>
        <dbReference type="Proteomes" id="UP001232973"/>
    </source>
</evidence>
<dbReference type="Proteomes" id="UP001232973">
    <property type="component" value="Unassembled WGS sequence"/>
</dbReference>
<feature type="transmembrane region" description="Helical" evidence="7">
    <location>
        <begin position="187"/>
        <end position="204"/>
    </location>
</feature>
<comment type="subcellular location">
    <subcellularLocation>
        <location evidence="6">Cell membrane</location>
        <topology evidence="6">Multi-pass membrane protein</topology>
    </subcellularLocation>
    <subcellularLocation>
        <location evidence="1">Membrane</location>
        <topology evidence="1">Multi-pass membrane protein</topology>
    </subcellularLocation>
</comment>
<dbReference type="InterPro" id="IPR001626">
    <property type="entry name" value="ABC_TroCD"/>
</dbReference>
<reference evidence="8 9" key="1">
    <citation type="submission" date="2023-07" db="EMBL/GenBank/DDBJ databases">
        <title>Genomic Encyclopedia of Type Strains, Phase IV (KMG-IV): sequencing the most valuable type-strain genomes for metagenomic binning, comparative biology and taxonomic classification.</title>
        <authorList>
            <person name="Goeker M."/>
        </authorList>
    </citation>
    <scope>NUCLEOTIDE SEQUENCE [LARGE SCALE GENOMIC DNA]</scope>
    <source>
        <strain evidence="8 9">DSM 4006</strain>
    </source>
</reference>
<keyword evidence="9" id="KW-1185">Reference proteome</keyword>
<dbReference type="SUPFAM" id="SSF81345">
    <property type="entry name" value="ABC transporter involved in vitamin B12 uptake, BtuC"/>
    <property type="match status" value="1"/>
</dbReference>
<feature type="transmembrane region" description="Helical" evidence="7">
    <location>
        <begin position="129"/>
        <end position="150"/>
    </location>
</feature>
<keyword evidence="5 7" id="KW-0472">Membrane</keyword>
<dbReference type="Pfam" id="PF00950">
    <property type="entry name" value="ABC-3"/>
    <property type="match status" value="1"/>
</dbReference>
<gene>
    <name evidence="8" type="ORF">J2S03_002581</name>
</gene>
<name>A0ABT9XKZ6_9BACL</name>
<dbReference type="Gene3D" id="1.10.3470.10">
    <property type="entry name" value="ABC transporter involved in vitamin B12 uptake, BtuC"/>
    <property type="match status" value="1"/>
</dbReference>